<keyword evidence="1" id="KW-0812">Transmembrane</keyword>
<evidence type="ECO:0000256" key="1">
    <source>
        <dbReference type="SAM" id="Phobius"/>
    </source>
</evidence>
<dbReference type="AlphaFoldDB" id="A0A7W9SMK2"/>
<keyword evidence="1" id="KW-0472">Membrane</keyword>
<feature type="transmembrane region" description="Helical" evidence="1">
    <location>
        <begin position="62"/>
        <end position="83"/>
    </location>
</feature>
<dbReference type="EMBL" id="JACHGW010000001">
    <property type="protein sequence ID" value="MBB6049407.1"/>
    <property type="molecule type" value="Genomic_DNA"/>
</dbReference>
<evidence type="ECO:0000313" key="2">
    <source>
        <dbReference type="EMBL" id="MBB6049407.1"/>
    </source>
</evidence>
<sequence>MRQRFRDEDKAELEAHLAERVQAYIELGETPEQAALSAREKFGETETVLRELRWQGLRRSPILWGLLCAGGYLLLVSLVKAPWTFYTLYAYYQLYVWQTTTKKQRASR</sequence>
<protein>
    <submittedName>
        <fullName evidence="2">Uncharacterized protein</fullName>
    </submittedName>
</protein>
<reference evidence="2 3" key="1">
    <citation type="submission" date="2020-08" db="EMBL/GenBank/DDBJ databases">
        <title>Genomic Encyclopedia of Type Strains, Phase IV (KMG-IV): sequencing the most valuable type-strain genomes for metagenomic binning, comparative biology and taxonomic classification.</title>
        <authorList>
            <person name="Goeker M."/>
        </authorList>
    </citation>
    <scope>NUCLEOTIDE SEQUENCE [LARGE SCALE GENOMIC DNA]</scope>
    <source>
        <strain evidence="2 3">DSM 23562</strain>
    </source>
</reference>
<evidence type="ECO:0000313" key="3">
    <source>
        <dbReference type="Proteomes" id="UP000520814"/>
    </source>
</evidence>
<accession>A0A7W9SMK2</accession>
<name>A0A7W9SMK2_ARMRO</name>
<keyword evidence="1" id="KW-1133">Transmembrane helix</keyword>
<comment type="caution">
    <text evidence="2">The sequence shown here is derived from an EMBL/GenBank/DDBJ whole genome shotgun (WGS) entry which is preliminary data.</text>
</comment>
<organism evidence="2 3">
    <name type="scientific">Armatimonas rosea</name>
    <dbReference type="NCBI Taxonomy" id="685828"/>
    <lineage>
        <taxon>Bacteria</taxon>
        <taxon>Bacillati</taxon>
        <taxon>Armatimonadota</taxon>
        <taxon>Armatimonadia</taxon>
        <taxon>Armatimonadales</taxon>
        <taxon>Armatimonadaceae</taxon>
        <taxon>Armatimonas</taxon>
    </lineage>
</organism>
<keyword evidence="3" id="KW-1185">Reference proteome</keyword>
<dbReference type="InterPro" id="IPR047928">
    <property type="entry name" value="Perm_prefix_1"/>
</dbReference>
<dbReference type="RefSeq" id="WP_184193014.1">
    <property type="nucleotide sequence ID" value="NZ_JACHGW010000001.1"/>
</dbReference>
<proteinExistence type="predicted"/>
<gene>
    <name evidence="2" type="ORF">HNQ39_001169</name>
</gene>
<dbReference type="Proteomes" id="UP000520814">
    <property type="component" value="Unassembled WGS sequence"/>
</dbReference>
<dbReference type="NCBIfam" id="NF038403">
    <property type="entry name" value="perm_prefix_1"/>
    <property type="match status" value="1"/>
</dbReference>